<evidence type="ECO:0000313" key="3">
    <source>
        <dbReference type="EMBL" id="KAF4862645.1"/>
    </source>
</evidence>
<organism evidence="3 4">
    <name type="scientific">Colletotrichum siamense</name>
    <name type="common">Anthracnose fungus</name>
    <dbReference type="NCBI Taxonomy" id="690259"/>
    <lineage>
        <taxon>Eukaryota</taxon>
        <taxon>Fungi</taxon>
        <taxon>Dikarya</taxon>
        <taxon>Ascomycota</taxon>
        <taxon>Pezizomycotina</taxon>
        <taxon>Sordariomycetes</taxon>
        <taxon>Hypocreomycetidae</taxon>
        <taxon>Glomerellales</taxon>
        <taxon>Glomerellaceae</taxon>
        <taxon>Colletotrichum</taxon>
        <taxon>Colletotrichum gloeosporioides species complex</taxon>
    </lineage>
</organism>
<dbReference type="AlphaFoldDB" id="A0A9P5K6X1"/>
<dbReference type="Proteomes" id="UP000711996">
    <property type="component" value="Unassembled WGS sequence"/>
</dbReference>
<dbReference type="OrthoDB" id="5419927at2759"/>
<evidence type="ECO:0000313" key="4">
    <source>
        <dbReference type="Proteomes" id="UP000711996"/>
    </source>
</evidence>
<evidence type="ECO:0000259" key="2">
    <source>
        <dbReference type="Pfam" id="PF24883"/>
    </source>
</evidence>
<proteinExistence type="predicted"/>
<keyword evidence="1" id="KW-0677">Repeat</keyword>
<sequence>MRGVLDKHVATLQQGARLVPEIDIAKPVVGAIKLVLDAYKKASEVREEVQTSFENLAEVFEEIDFFMRTYPKDQNIVAASTHLIRAIVLSVENAIEFYTSHQYSEYLKHQSARMIYQQHVSSTSLEQLVENSLRCNEGLADLKNIVLSLLSDRQNVGNVGPHSRVPSPLPPLVTPLLGPPREITSYLRIPRIDDEDMRDVVKNSGFIMHGDNGKAQQLLENRLFSSWMSFEGSSKLLVHDNLEPPYDITSLSVVCTLLTHMLRRPGGTSISLVFFCGRHLAGDVYHGGSAMIRSLISQLLFQSGLYPFQYDSEYSVEDLERDDIEFSCDIFTWLIRRLPGNSNVFCIIDGISLYEQRFMQGMDVVVLALVELVEDDYDGRASLKLLITSPQPTYKVRKVFDSHPAELLDMEELPVVGDGLGLLGLGERLASDMEVRHDWNAE</sequence>
<protein>
    <recommendedName>
        <fullName evidence="2">Nephrocystin 3-like N-terminal domain-containing protein</fullName>
    </recommendedName>
</protein>
<dbReference type="EMBL" id="QPMT01000008">
    <property type="protein sequence ID" value="KAF4862645.1"/>
    <property type="molecule type" value="Genomic_DNA"/>
</dbReference>
<evidence type="ECO:0000256" key="1">
    <source>
        <dbReference type="ARBA" id="ARBA00022737"/>
    </source>
</evidence>
<feature type="domain" description="Nephrocystin 3-like N-terminal" evidence="2">
    <location>
        <begin position="216"/>
        <end position="389"/>
    </location>
</feature>
<comment type="caution">
    <text evidence="3">The sequence shown here is derived from an EMBL/GenBank/DDBJ whole genome shotgun (WGS) entry which is preliminary data.</text>
</comment>
<name>A0A9P5K6X1_COLSI</name>
<dbReference type="Pfam" id="PF24883">
    <property type="entry name" value="NPHP3_N"/>
    <property type="match status" value="1"/>
</dbReference>
<dbReference type="PANTHER" id="PTHR40619">
    <property type="entry name" value="FUNGAL STAND N-TERMINAL GOODBYE DOMAIN-CONTAINING PROTEIN"/>
    <property type="match status" value="1"/>
</dbReference>
<dbReference type="PANTHER" id="PTHR40619:SF3">
    <property type="entry name" value="FUNGAL STAND N-TERMINAL GOODBYE DOMAIN-CONTAINING PROTEIN"/>
    <property type="match status" value="1"/>
</dbReference>
<gene>
    <name evidence="3" type="ORF">CGCSCA2_v003480</name>
</gene>
<reference evidence="3" key="1">
    <citation type="submission" date="2019-06" db="EMBL/GenBank/DDBJ databases">
        <authorList>
            <person name="Gan P."/>
            <person name="Shirasu K."/>
        </authorList>
    </citation>
    <scope>NUCLEOTIDE SEQUENCE [LARGE SCALE GENOMIC DNA]</scope>
    <source>
        <strain evidence="3">CAD2</strain>
    </source>
</reference>
<keyword evidence="4" id="KW-1185">Reference proteome</keyword>
<accession>A0A9P5K6X1</accession>
<dbReference type="InterPro" id="IPR056884">
    <property type="entry name" value="NPHP3-like_N"/>
</dbReference>